<sequence length="195" mass="22198">MIFDRVSFQFPLGSKIAVSGQNGCGKTTLFNMNFDREDGIVLSPKAEIGYFRQCGYKFKLNLDVITYMQRDSDYSVSDIRAVLSSMGFSHQDVRKELSVLSGGEIIKLQLAKLLLGRYNIFLMDEPSNFLDLMALEALEAMMKSYTGAANARPIRWNCWSYTGRVYRRMRGSTAASPACNEYNRFRNPRTDLSRC</sequence>
<dbReference type="Pfam" id="PF00005">
    <property type="entry name" value="ABC_tran"/>
    <property type="match status" value="1"/>
</dbReference>
<gene>
    <name evidence="2" type="ORF">A8990_11955</name>
</gene>
<dbReference type="OrthoDB" id="9762369at2"/>
<evidence type="ECO:0000313" key="2">
    <source>
        <dbReference type="EMBL" id="REE81221.1"/>
    </source>
</evidence>
<evidence type="ECO:0000259" key="1">
    <source>
        <dbReference type="Pfam" id="PF00005"/>
    </source>
</evidence>
<dbReference type="InterPro" id="IPR027417">
    <property type="entry name" value="P-loop_NTPase"/>
</dbReference>
<proteinExistence type="predicted"/>
<dbReference type="PANTHER" id="PTHR42855">
    <property type="entry name" value="ABC TRANSPORTER ATP-BINDING SUBUNIT"/>
    <property type="match status" value="1"/>
</dbReference>
<reference evidence="2 3" key="1">
    <citation type="submission" date="2018-08" db="EMBL/GenBank/DDBJ databases">
        <title>Genomic Encyclopedia of Type Strains, Phase III (KMG-III): the genomes of soil and plant-associated and newly described type strains.</title>
        <authorList>
            <person name="Whitman W."/>
        </authorList>
    </citation>
    <scope>NUCLEOTIDE SEQUENCE [LARGE SCALE GENOMIC DNA]</scope>
    <source>
        <strain evidence="2 3">CGMCC 1.10966</strain>
    </source>
</reference>
<dbReference type="Gene3D" id="3.40.50.300">
    <property type="entry name" value="P-loop containing nucleotide triphosphate hydrolases"/>
    <property type="match status" value="1"/>
</dbReference>
<dbReference type="GO" id="GO:0016887">
    <property type="term" value="F:ATP hydrolysis activity"/>
    <property type="evidence" value="ECO:0007669"/>
    <property type="project" value="InterPro"/>
</dbReference>
<dbReference type="GO" id="GO:0005524">
    <property type="term" value="F:ATP binding"/>
    <property type="evidence" value="ECO:0007669"/>
    <property type="project" value="UniProtKB-KW"/>
</dbReference>
<dbReference type="SUPFAM" id="SSF52540">
    <property type="entry name" value="P-loop containing nucleoside triphosphate hydrolases"/>
    <property type="match status" value="1"/>
</dbReference>
<comment type="caution">
    <text evidence="2">The sequence shown here is derived from an EMBL/GenBank/DDBJ whole genome shotgun (WGS) entry which is preliminary data.</text>
</comment>
<dbReference type="AlphaFoldDB" id="A0A3D9RU00"/>
<dbReference type="Proteomes" id="UP000256304">
    <property type="component" value="Unassembled WGS sequence"/>
</dbReference>
<dbReference type="InterPro" id="IPR003439">
    <property type="entry name" value="ABC_transporter-like_ATP-bd"/>
</dbReference>
<accession>A0A3D9RU00</accession>
<feature type="domain" description="ABC transporter" evidence="1">
    <location>
        <begin position="4"/>
        <end position="128"/>
    </location>
</feature>
<organism evidence="2 3">
    <name type="scientific">Paenibacillus taihuensis</name>
    <dbReference type="NCBI Taxonomy" id="1156355"/>
    <lineage>
        <taxon>Bacteria</taxon>
        <taxon>Bacillati</taxon>
        <taxon>Bacillota</taxon>
        <taxon>Bacilli</taxon>
        <taxon>Bacillales</taxon>
        <taxon>Paenibacillaceae</taxon>
        <taxon>Paenibacillus</taxon>
    </lineage>
</organism>
<keyword evidence="2" id="KW-0067">ATP-binding</keyword>
<evidence type="ECO:0000313" key="3">
    <source>
        <dbReference type="Proteomes" id="UP000256304"/>
    </source>
</evidence>
<name>A0A3D9RU00_9BACL</name>
<dbReference type="EMBL" id="QTTN01000019">
    <property type="protein sequence ID" value="REE81221.1"/>
    <property type="molecule type" value="Genomic_DNA"/>
</dbReference>
<dbReference type="PANTHER" id="PTHR42855:SF2">
    <property type="entry name" value="DRUG RESISTANCE ABC TRANSPORTER,ATP-BINDING PROTEIN"/>
    <property type="match status" value="1"/>
</dbReference>
<keyword evidence="2" id="KW-0547">Nucleotide-binding</keyword>
<protein>
    <submittedName>
        <fullName evidence="2">Macrolide transport system ATP-binding/permease protein</fullName>
    </submittedName>
</protein>
<dbReference type="InterPro" id="IPR051309">
    <property type="entry name" value="ABCF_ATPase"/>
</dbReference>
<keyword evidence="3" id="KW-1185">Reference proteome</keyword>